<name>A0ABS4KBJ9_9FIRM</name>
<evidence type="ECO:0000256" key="1">
    <source>
        <dbReference type="SAM" id="Phobius"/>
    </source>
</evidence>
<feature type="transmembrane region" description="Helical" evidence="1">
    <location>
        <begin position="7"/>
        <end position="31"/>
    </location>
</feature>
<evidence type="ECO:0008006" key="4">
    <source>
        <dbReference type="Google" id="ProtNLM"/>
    </source>
</evidence>
<keyword evidence="1" id="KW-0812">Transmembrane</keyword>
<keyword evidence="3" id="KW-1185">Reference proteome</keyword>
<dbReference type="InterPro" id="IPR021354">
    <property type="entry name" value="DUF2975"/>
</dbReference>
<comment type="caution">
    <text evidence="2">The sequence shown here is derived from an EMBL/GenBank/DDBJ whole genome shotgun (WGS) entry which is preliminary data.</text>
</comment>
<keyword evidence="1" id="KW-0472">Membrane</keyword>
<evidence type="ECO:0000313" key="2">
    <source>
        <dbReference type="EMBL" id="MBP2024541.1"/>
    </source>
</evidence>
<sequence>MKKANNILYYLVKIGLAFTILGLLLFPGIFTTFLKVLYGDSSLIAIPKQKSFIIGIISFYTLSIPYTIIIFHLNKIVNLLKKENYYNSIIVKKLENISLIFLILSVLYPLINIFLYYGFNIFLYAFTIIPSIILPFLGIVLSLLFFIAAKFYENAIAIKEENDLTV</sequence>
<organism evidence="2 3">
    <name type="scientific">Peptoniphilus stercorisuis</name>
    <dbReference type="NCBI Taxonomy" id="1436965"/>
    <lineage>
        <taxon>Bacteria</taxon>
        <taxon>Bacillati</taxon>
        <taxon>Bacillota</taxon>
        <taxon>Tissierellia</taxon>
        <taxon>Tissierellales</taxon>
        <taxon>Peptoniphilaceae</taxon>
        <taxon>Peptoniphilus</taxon>
    </lineage>
</organism>
<proteinExistence type="predicted"/>
<feature type="transmembrane region" description="Helical" evidence="1">
    <location>
        <begin position="51"/>
        <end position="73"/>
    </location>
</feature>
<feature type="transmembrane region" description="Helical" evidence="1">
    <location>
        <begin position="121"/>
        <end position="149"/>
    </location>
</feature>
<dbReference type="Pfam" id="PF11188">
    <property type="entry name" value="DUF2975"/>
    <property type="match status" value="1"/>
</dbReference>
<evidence type="ECO:0000313" key="3">
    <source>
        <dbReference type="Proteomes" id="UP001519306"/>
    </source>
</evidence>
<dbReference type="RefSeq" id="WP_210059846.1">
    <property type="nucleotide sequence ID" value="NZ_JAGGLJ010000001.1"/>
</dbReference>
<dbReference type="EMBL" id="JAGGLJ010000001">
    <property type="protein sequence ID" value="MBP2024541.1"/>
    <property type="molecule type" value="Genomic_DNA"/>
</dbReference>
<protein>
    <recommendedName>
        <fullName evidence="4">DUF2975 domain-containing protein</fullName>
    </recommendedName>
</protein>
<reference evidence="2 3" key="1">
    <citation type="submission" date="2021-03" db="EMBL/GenBank/DDBJ databases">
        <title>Genomic Encyclopedia of Type Strains, Phase IV (KMG-IV): sequencing the most valuable type-strain genomes for metagenomic binning, comparative biology and taxonomic classification.</title>
        <authorList>
            <person name="Goeker M."/>
        </authorList>
    </citation>
    <scope>NUCLEOTIDE SEQUENCE [LARGE SCALE GENOMIC DNA]</scope>
    <source>
        <strain evidence="2 3">DSM 27563</strain>
    </source>
</reference>
<accession>A0ABS4KBJ9</accession>
<gene>
    <name evidence="2" type="ORF">J2Z71_000056</name>
</gene>
<dbReference type="Proteomes" id="UP001519306">
    <property type="component" value="Unassembled WGS sequence"/>
</dbReference>
<keyword evidence="1" id="KW-1133">Transmembrane helix</keyword>
<feature type="transmembrane region" description="Helical" evidence="1">
    <location>
        <begin position="94"/>
        <end position="115"/>
    </location>
</feature>